<dbReference type="RefSeq" id="WP_146138321.1">
    <property type="nucleotide sequence ID" value="NZ_PVWO01000166.1"/>
</dbReference>
<feature type="domain" description="DUF4114" evidence="1">
    <location>
        <begin position="258"/>
        <end position="338"/>
    </location>
</feature>
<dbReference type="InterPro" id="IPR025193">
    <property type="entry name" value="DUF4114"/>
</dbReference>
<evidence type="ECO:0000259" key="1">
    <source>
        <dbReference type="Pfam" id="PF13448"/>
    </source>
</evidence>
<dbReference type="Pfam" id="PF13448">
    <property type="entry name" value="DUF4114"/>
    <property type="match status" value="1"/>
</dbReference>
<name>A0A2T1GE18_9CYAN</name>
<organism evidence="2 3">
    <name type="scientific">Chamaesiphon polymorphus CCALA 037</name>
    <dbReference type="NCBI Taxonomy" id="2107692"/>
    <lineage>
        <taxon>Bacteria</taxon>
        <taxon>Bacillati</taxon>
        <taxon>Cyanobacteriota</taxon>
        <taxon>Cyanophyceae</taxon>
        <taxon>Gomontiellales</taxon>
        <taxon>Chamaesiphonaceae</taxon>
        <taxon>Chamaesiphon</taxon>
    </lineage>
</organism>
<keyword evidence="3" id="KW-1185">Reference proteome</keyword>
<accession>A0A2T1GE18</accession>
<gene>
    <name evidence="2" type="ORF">C7B77_14005</name>
</gene>
<evidence type="ECO:0000313" key="3">
    <source>
        <dbReference type="Proteomes" id="UP000238937"/>
    </source>
</evidence>
<dbReference type="OrthoDB" id="518237at2"/>
<comment type="caution">
    <text evidence="2">The sequence shown here is derived from an EMBL/GenBank/DDBJ whole genome shotgun (WGS) entry which is preliminary data.</text>
</comment>
<dbReference type="Proteomes" id="UP000238937">
    <property type="component" value="Unassembled WGS sequence"/>
</dbReference>
<reference evidence="2 3" key="1">
    <citation type="submission" date="2018-03" db="EMBL/GenBank/DDBJ databases">
        <title>The ancient ancestry and fast evolution of plastids.</title>
        <authorList>
            <person name="Moore K.R."/>
            <person name="Magnabosco C."/>
            <person name="Momper L."/>
            <person name="Gold D.A."/>
            <person name="Bosak T."/>
            <person name="Fournier G.P."/>
        </authorList>
    </citation>
    <scope>NUCLEOTIDE SEQUENCE [LARGE SCALE GENOMIC DNA]</scope>
    <source>
        <strain evidence="2 3">CCALA 037</strain>
    </source>
</reference>
<dbReference type="AlphaFoldDB" id="A0A2T1GE18"/>
<evidence type="ECO:0000313" key="2">
    <source>
        <dbReference type="EMBL" id="PSB55753.1"/>
    </source>
</evidence>
<sequence>TKTTLANNLFITNADTQGLGVNAVSKRVDSKVNEIGFFAVDDATGKIGGVAPGAAGYLKLVVDSAKPIFSHLDGSFFSTNKREISLDPNKIYQFFQVQDGSIADLQQQIASGKTPTNILFALPDASGKSPFKISTNSTNDGYQISVNNGDLSLNVSELGVAKPNIPIGAKSQSLTQGRIIDLSDAVFAGKALKADIVTKSDALYNNSIGFYAIEDANGTIKTATGTFKPGDANYAIEAIKNVVLSAGKTDSKLGQTLTGGKIYAPVVVAQGTFADFVSKNPNNNSTDPNAIHAYFNYLGANPDKLDHFRLLGNNNFGIEDLYGSGDRDFNDIVVSIDVKLV</sequence>
<protein>
    <submittedName>
        <fullName evidence="2">Calcium-binding protein</fullName>
    </submittedName>
</protein>
<feature type="non-terminal residue" evidence="2">
    <location>
        <position position="1"/>
    </location>
</feature>
<proteinExistence type="predicted"/>
<dbReference type="EMBL" id="PVWO01000166">
    <property type="protein sequence ID" value="PSB55753.1"/>
    <property type="molecule type" value="Genomic_DNA"/>
</dbReference>